<comment type="subcellular location">
    <subcellularLocation>
        <location evidence="2 11">Mitochondrion</location>
    </subcellularLocation>
</comment>
<dbReference type="FunFam" id="4.10.1250.10:FF:000002">
    <property type="entry name" value="Aminomethyltransferase"/>
    <property type="match status" value="1"/>
</dbReference>
<evidence type="ECO:0000256" key="8">
    <source>
        <dbReference type="ARBA" id="ARBA00023128"/>
    </source>
</evidence>
<dbReference type="GO" id="GO:0005960">
    <property type="term" value="C:glycine cleavage complex"/>
    <property type="evidence" value="ECO:0007669"/>
    <property type="project" value="InterPro"/>
</dbReference>
<dbReference type="SUPFAM" id="SSF103025">
    <property type="entry name" value="Folate-binding domain"/>
    <property type="match status" value="1"/>
</dbReference>
<feature type="domain" description="Aminomethyltransferase C-terminal" evidence="13">
    <location>
        <begin position="328"/>
        <end position="408"/>
    </location>
</feature>
<dbReference type="Gene3D" id="2.40.30.110">
    <property type="entry name" value="Aminomethyltransferase beta-barrel domains"/>
    <property type="match status" value="1"/>
</dbReference>
<protein>
    <recommendedName>
        <fullName evidence="11">Aminomethyltransferase</fullName>
        <ecNumber evidence="11">2.1.2.10</ecNumber>
    </recommendedName>
    <alternativeName>
        <fullName evidence="11">Glycine cleavage system T protein</fullName>
    </alternativeName>
</protein>
<comment type="caution">
    <text evidence="14">The sequence shown here is derived from an EMBL/GenBank/DDBJ whole genome shotgun (WGS) entry which is preliminary data.</text>
</comment>
<keyword evidence="15" id="KW-1185">Reference proteome</keyword>
<dbReference type="GO" id="GO:0008483">
    <property type="term" value="F:transaminase activity"/>
    <property type="evidence" value="ECO:0007669"/>
    <property type="project" value="UniProtKB-KW"/>
</dbReference>
<dbReference type="Pfam" id="PF08669">
    <property type="entry name" value="GCV_T_C"/>
    <property type="match status" value="1"/>
</dbReference>
<dbReference type="OrthoDB" id="10263536at2759"/>
<evidence type="ECO:0000256" key="5">
    <source>
        <dbReference type="ARBA" id="ARBA00022576"/>
    </source>
</evidence>
<name>A0A226E3S7_FOLCA</name>
<dbReference type="InterPro" id="IPR006222">
    <property type="entry name" value="GCVT_N"/>
</dbReference>
<dbReference type="EMBL" id="LNIX01000007">
    <property type="protein sequence ID" value="OXA51928.1"/>
    <property type="molecule type" value="Genomic_DNA"/>
</dbReference>
<dbReference type="Gene3D" id="3.30.70.1400">
    <property type="entry name" value="Aminomethyltransferase beta-barrel domains"/>
    <property type="match status" value="1"/>
</dbReference>
<dbReference type="GO" id="GO:0032259">
    <property type="term" value="P:methylation"/>
    <property type="evidence" value="ECO:0007669"/>
    <property type="project" value="UniProtKB-KW"/>
</dbReference>
<evidence type="ECO:0000256" key="4">
    <source>
        <dbReference type="ARBA" id="ARBA00011690"/>
    </source>
</evidence>
<dbReference type="PIRSF" id="PIRSF006487">
    <property type="entry name" value="GcvT"/>
    <property type="match status" value="1"/>
</dbReference>
<keyword evidence="5 11" id="KW-0032">Aminotransferase</keyword>
<accession>A0A226E3S7</accession>
<dbReference type="InterPro" id="IPR006223">
    <property type="entry name" value="GcvT"/>
</dbReference>
<comment type="catalytic activity">
    <reaction evidence="9 11">
        <text>N(6)-[(R)-S(8)-aminomethyldihydrolipoyl]-L-lysyl-[protein] + (6S)-5,6,7,8-tetrahydrofolate = N(6)-[(R)-dihydrolipoyl]-L-lysyl-[protein] + (6R)-5,10-methylene-5,6,7,8-tetrahydrofolate + NH4(+)</text>
        <dbReference type="Rhea" id="RHEA:16945"/>
        <dbReference type="Rhea" id="RHEA-COMP:10475"/>
        <dbReference type="Rhea" id="RHEA-COMP:10492"/>
        <dbReference type="ChEBI" id="CHEBI:15636"/>
        <dbReference type="ChEBI" id="CHEBI:28938"/>
        <dbReference type="ChEBI" id="CHEBI:57453"/>
        <dbReference type="ChEBI" id="CHEBI:83100"/>
        <dbReference type="ChEBI" id="CHEBI:83143"/>
        <dbReference type="EC" id="2.1.2.10"/>
    </reaction>
</comment>
<dbReference type="GO" id="GO:0005739">
    <property type="term" value="C:mitochondrion"/>
    <property type="evidence" value="ECO:0007669"/>
    <property type="project" value="UniProtKB-SubCell"/>
</dbReference>
<evidence type="ECO:0000259" key="12">
    <source>
        <dbReference type="Pfam" id="PF01571"/>
    </source>
</evidence>
<dbReference type="FunFam" id="3.30.1360.120:FF:000014">
    <property type="entry name" value="Aminomethyltransferase"/>
    <property type="match status" value="1"/>
</dbReference>
<evidence type="ECO:0000256" key="3">
    <source>
        <dbReference type="ARBA" id="ARBA00008609"/>
    </source>
</evidence>
<organism evidence="14 15">
    <name type="scientific">Folsomia candida</name>
    <name type="common">Springtail</name>
    <dbReference type="NCBI Taxonomy" id="158441"/>
    <lineage>
        <taxon>Eukaryota</taxon>
        <taxon>Metazoa</taxon>
        <taxon>Ecdysozoa</taxon>
        <taxon>Arthropoda</taxon>
        <taxon>Hexapoda</taxon>
        <taxon>Collembola</taxon>
        <taxon>Entomobryomorpha</taxon>
        <taxon>Isotomoidea</taxon>
        <taxon>Isotomidae</taxon>
        <taxon>Proisotominae</taxon>
        <taxon>Folsomia</taxon>
    </lineage>
</organism>
<evidence type="ECO:0000256" key="7">
    <source>
        <dbReference type="ARBA" id="ARBA00022946"/>
    </source>
</evidence>
<comment type="similarity">
    <text evidence="3 11">Belongs to the GcvT family.</text>
</comment>
<dbReference type="FunFam" id="2.40.30.110:FF:000002">
    <property type="entry name" value="Aminomethyltransferase"/>
    <property type="match status" value="1"/>
</dbReference>
<dbReference type="Gene3D" id="4.10.1250.10">
    <property type="entry name" value="Aminomethyltransferase fragment"/>
    <property type="match status" value="1"/>
</dbReference>
<proteinExistence type="inferred from homology"/>
<sequence length="417" mass="45197">MLKIKPCLWVGSPIHETVKRSICSLRRQCSSSSQPPKKTALYDFHVAQQGKMVPFAGYLMPVHYTPLSITQSHLHTRLHSSIFDVSHMLQSEVHGKDRIEFMESLVTGDIGTLPAGQGSLTLFTKKENGGIIDDLIVSNAKEGHLYVVSNAGCRDKDIPLMQAAEKEFQGRGKDVKLVLRDDLSLIAVQGPSAAKALQPLVSIDLSKLYFMNTSIGEVAGVAGCRITRCGYTGEDGVEISVPSEKIVHVVNALLASKVGNVQLAGLGARDSLRLEAGLCLYGNDMDESTTPVEAALTWLIGKQRRARQDFPGASIIMEQVKDGSKVGRRRVGLRTPDGPPPRSHMEIQSLAGEKIGEVTSGCPGPSMAPLNIAMGYVTGDYFKPGTKVNVKVRNKLVAVEVVKIPFLKGKYFVPPKK</sequence>
<keyword evidence="7 11" id="KW-0809">Transit peptide</keyword>
<evidence type="ECO:0000256" key="10">
    <source>
        <dbReference type="PIRSR" id="PIRSR006487-1"/>
    </source>
</evidence>
<comment type="subunit">
    <text evidence="4 11">The glycine cleavage system is composed of four proteins: P, T, L and H.</text>
</comment>
<evidence type="ECO:0000259" key="13">
    <source>
        <dbReference type="Pfam" id="PF08669"/>
    </source>
</evidence>
<dbReference type="PANTHER" id="PTHR43757">
    <property type="entry name" value="AMINOMETHYLTRANSFERASE"/>
    <property type="match status" value="1"/>
</dbReference>
<keyword evidence="6 11" id="KW-0808">Transferase</keyword>
<dbReference type="InterPro" id="IPR028896">
    <property type="entry name" value="GcvT/YgfZ/DmdA"/>
</dbReference>
<dbReference type="SUPFAM" id="SSF101790">
    <property type="entry name" value="Aminomethyltransferase beta-barrel domain"/>
    <property type="match status" value="1"/>
</dbReference>
<dbReference type="PANTHER" id="PTHR43757:SF16">
    <property type="entry name" value="AMINOMETHYLTRANSFERASE, MITOCHONDRIAL"/>
    <property type="match status" value="1"/>
</dbReference>
<evidence type="ECO:0000256" key="6">
    <source>
        <dbReference type="ARBA" id="ARBA00022679"/>
    </source>
</evidence>
<evidence type="ECO:0000256" key="2">
    <source>
        <dbReference type="ARBA" id="ARBA00004173"/>
    </source>
</evidence>
<evidence type="ECO:0000256" key="9">
    <source>
        <dbReference type="ARBA" id="ARBA00047665"/>
    </source>
</evidence>
<dbReference type="GO" id="GO:0006546">
    <property type="term" value="P:glycine catabolic process"/>
    <property type="evidence" value="ECO:0007669"/>
    <property type="project" value="InterPro"/>
</dbReference>
<dbReference type="GO" id="GO:0004047">
    <property type="term" value="F:aminomethyltransferase activity"/>
    <property type="evidence" value="ECO:0007669"/>
    <property type="project" value="UniProtKB-EC"/>
</dbReference>
<evidence type="ECO:0000256" key="1">
    <source>
        <dbReference type="ARBA" id="ARBA00003631"/>
    </source>
</evidence>
<feature type="domain" description="GCVT N-terminal" evidence="12">
    <location>
        <begin position="41"/>
        <end position="303"/>
    </location>
</feature>
<dbReference type="FunFam" id="3.30.70.1400:FF:000001">
    <property type="entry name" value="Aminomethyltransferase"/>
    <property type="match status" value="1"/>
</dbReference>
<evidence type="ECO:0000256" key="11">
    <source>
        <dbReference type="RuleBase" id="RU003981"/>
    </source>
</evidence>
<gene>
    <name evidence="14" type="ORF">Fcan01_13353</name>
</gene>
<dbReference type="InterPro" id="IPR027266">
    <property type="entry name" value="TrmE/GcvT-like"/>
</dbReference>
<dbReference type="NCBIfam" id="NF001567">
    <property type="entry name" value="PRK00389.1"/>
    <property type="match status" value="1"/>
</dbReference>
<reference evidence="14 15" key="1">
    <citation type="submission" date="2015-12" db="EMBL/GenBank/DDBJ databases">
        <title>The genome of Folsomia candida.</title>
        <authorList>
            <person name="Faddeeva A."/>
            <person name="Derks M.F."/>
            <person name="Anvar Y."/>
            <person name="Smit S."/>
            <person name="Van Straalen N."/>
            <person name="Roelofs D."/>
        </authorList>
    </citation>
    <scope>NUCLEOTIDE SEQUENCE [LARGE SCALE GENOMIC DNA]</scope>
    <source>
        <strain evidence="14 15">VU population</strain>
        <tissue evidence="14">Whole body</tissue>
    </source>
</reference>
<dbReference type="InterPro" id="IPR029043">
    <property type="entry name" value="GcvT/YgfZ_C"/>
</dbReference>
<dbReference type="OMA" id="MPVQYPA"/>
<dbReference type="Pfam" id="PF01571">
    <property type="entry name" value="GCV_T"/>
    <property type="match status" value="1"/>
</dbReference>
<keyword evidence="14" id="KW-0489">Methyltransferase</keyword>
<keyword evidence="8 11" id="KW-0496">Mitochondrion</keyword>
<feature type="binding site" evidence="10">
    <location>
        <position position="238"/>
    </location>
    <ligand>
        <name>substrate</name>
    </ligand>
</feature>
<evidence type="ECO:0000313" key="14">
    <source>
        <dbReference type="EMBL" id="OXA51928.1"/>
    </source>
</evidence>
<dbReference type="NCBIfam" id="TIGR00528">
    <property type="entry name" value="gcvT"/>
    <property type="match status" value="1"/>
</dbReference>
<dbReference type="InterPro" id="IPR013977">
    <property type="entry name" value="GcvT_C"/>
</dbReference>
<comment type="function">
    <text evidence="1 11">The glycine cleavage system catalyzes the degradation of glycine.</text>
</comment>
<evidence type="ECO:0000313" key="15">
    <source>
        <dbReference type="Proteomes" id="UP000198287"/>
    </source>
</evidence>
<dbReference type="STRING" id="158441.A0A226E3S7"/>
<dbReference type="AlphaFoldDB" id="A0A226E3S7"/>
<dbReference type="GO" id="GO:0008168">
    <property type="term" value="F:methyltransferase activity"/>
    <property type="evidence" value="ECO:0007669"/>
    <property type="project" value="UniProtKB-KW"/>
</dbReference>
<dbReference type="Gene3D" id="3.30.1360.120">
    <property type="entry name" value="Probable tRNA modification gtpase trme, domain 1"/>
    <property type="match status" value="1"/>
</dbReference>
<dbReference type="EC" id="2.1.2.10" evidence="11"/>
<dbReference type="Proteomes" id="UP000198287">
    <property type="component" value="Unassembled WGS sequence"/>
</dbReference>